<organism evidence="4 5">
    <name type="scientific">Alectoria fallacina</name>
    <dbReference type="NCBI Taxonomy" id="1903189"/>
    <lineage>
        <taxon>Eukaryota</taxon>
        <taxon>Fungi</taxon>
        <taxon>Dikarya</taxon>
        <taxon>Ascomycota</taxon>
        <taxon>Pezizomycotina</taxon>
        <taxon>Lecanoromycetes</taxon>
        <taxon>OSLEUM clade</taxon>
        <taxon>Lecanoromycetidae</taxon>
        <taxon>Lecanorales</taxon>
        <taxon>Lecanorineae</taxon>
        <taxon>Parmeliaceae</taxon>
        <taxon>Alectoria</taxon>
    </lineage>
</organism>
<dbReference type="AlphaFoldDB" id="A0A8H3J9S7"/>
<evidence type="ECO:0000256" key="1">
    <source>
        <dbReference type="PROSITE-ProRule" id="PRU00047"/>
    </source>
</evidence>
<proteinExistence type="predicted"/>
<keyword evidence="1" id="KW-0479">Metal-binding</keyword>
<keyword evidence="5" id="KW-1185">Reference proteome</keyword>
<comment type="caution">
    <text evidence="4">The sequence shown here is derived from an EMBL/GenBank/DDBJ whole genome shotgun (WGS) entry which is preliminary data.</text>
</comment>
<dbReference type="InterPro" id="IPR001878">
    <property type="entry name" value="Znf_CCHC"/>
</dbReference>
<sequence length="386" mass="42007">MSIVVNLPAAGAATVPIAGATTAPAPQLSKRALAELNKGAMVEVWVECNPFTIQFGGVEKVESQVMLCSVHRPLINHFSPKWKRELAENDKTNRVHAPFSKEPVKLVVGWMMAGGGKELGTAAGPYPRSDLRKLEILKNVATHLEIGSLIELFAKDIVAATPVLPEAKPKVAPKKEIVRPVRLCYWCQKPGHIQRHCPERYATWITKSDGDTYDQKGNLVKNESKAPQESKVEPVAKEGVTTKATGPAAAEASDPKRPNLRPVYDGKMAVDDAGTQYYLSWSRFMVYASMADGGFKITGTGTATKVSCHRRGMNETPITNSPPSTLPLQTLPSKLDRALAGSTESPSSSIPGKLLPQMRLRNLQWRRDSPLRTPTNAASQRTEPAC</sequence>
<dbReference type="SUPFAM" id="SSF57756">
    <property type="entry name" value="Retrovirus zinc finger-like domains"/>
    <property type="match status" value="1"/>
</dbReference>
<dbReference type="EMBL" id="CAJPDR010000957">
    <property type="protein sequence ID" value="CAF9943284.1"/>
    <property type="molecule type" value="Genomic_DNA"/>
</dbReference>
<accession>A0A8H3J9S7</accession>
<name>A0A8H3J9S7_9LECA</name>
<dbReference type="Gene3D" id="4.10.60.10">
    <property type="entry name" value="Zinc finger, CCHC-type"/>
    <property type="match status" value="1"/>
</dbReference>
<reference evidence="4" key="1">
    <citation type="submission" date="2021-03" db="EMBL/GenBank/DDBJ databases">
        <authorList>
            <person name="Tagirdzhanova G."/>
        </authorList>
    </citation>
    <scope>NUCLEOTIDE SEQUENCE</scope>
</reference>
<dbReference type="PROSITE" id="PS50158">
    <property type="entry name" value="ZF_CCHC"/>
    <property type="match status" value="1"/>
</dbReference>
<keyword evidence="1" id="KW-0863">Zinc-finger</keyword>
<feature type="region of interest" description="Disordered" evidence="2">
    <location>
        <begin position="220"/>
        <end position="260"/>
    </location>
</feature>
<keyword evidence="1" id="KW-0862">Zinc</keyword>
<evidence type="ECO:0000259" key="3">
    <source>
        <dbReference type="PROSITE" id="PS50158"/>
    </source>
</evidence>
<feature type="compositionally biased region" description="Polar residues" evidence="2">
    <location>
        <begin position="372"/>
        <end position="386"/>
    </location>
</feature>
<dbReference type="OrthoDB" id="5421570at2759"/>
<evidence type="ECO:0000313" key="5">
    <source>
        <dbReference type="Proteomes" id="UP000664203"/>
    </source>
</evidence>
<feature type="domain" description="CCHC-type" evidence="3">
    <location>
        <begin position="184"/>
        <end position="199"/>
    </location>
</feature>
<dbReference type="Proteomes" id="UP000664203">
    <property type="component" value="Unassembled WGS sequence"/>
</dbReference>
<dbReference type="SMART" id="SM00343">
    <property type="entry name" value="ZnF_C2HC"/>
    <property type="match status" value="1"/>
</dbReference>
<dbReference type="GO" id="GO:0003676">
    <property type="term" value="F:nucleic acid binding"/>
    <property type="evidence" value="ECO:0007669"/>
    <property type="project" value="InterPro"/>
</dbReference>
<dbReference type="InterPro" id="IPR036875">
    <property type="entry name" value="Znf_CCHC_sf"/>
</dbReference>
<dbReference type="GO" id="GO:0008270">
    <property type="term" value="F:zinc ion binding"/>
    <property type="evidence" value="ECO:0007669"/>
    <property type="project" value="UniProtKB-KW"/>
</dbReference>
<protein>
    <recommendedName>
        <fullName evidence="3">CCHC-type domain-containing protein</fullName>
    </recommendedName>
</protein>
<feature type="compositionally biased region" description="Basic and acidic residues" evidence="2">
    <location>
        <begin position="222"/>
        <end position="236"/>
    </location>
</feature>
<evidence type="ECO:0000313" key="4">
    <source>
        <dbReference type="EMBL" id="CAF9943284.1"/>
    </source>
</evidence>
<evidence type="ECO:0000256" key="2">
    <source>
        <dbReference type="SAM" id="MobiDB-lite"/>
    </source>
</evidence>
<feature type="region of interest" description="Disordered" evidence="2">
    <location>
        <begin position="337"/>
        <end position="386"/>
    </location>
</feature>
<gene>
    <name evidence="4" type="ORF">ALECFALPRED_010987</name>
</gene>